<evidence type="ECO:0000256" key="1">
    <source>
        <dbReference type="ARBA" id="ARBA00004844"/>
    </source>
</evidence>
<dbReference type="UniPathway" id="UPA00074">
    <property type="reaction ID" value="UER00133"/>
</dbReference>
<dbReference type="Proteomes" id="UP000254134">
    <property type="component" value="Unassembled WGS sequence"/>
</dbReference>
<accession>A0A7M2Z0V7</accession>
<dbReference type="FunFam" id="3.40.140.20:FF:000001">
    <property type="entry name" value="Bifunctional purine biosynthesis protein PurH"/>
    <property type="match status" value="1"/>
</dbReference>
<dbReference type="Gene3D" id="3.40.50.1380">
    <property type="entry name" value="Methylglyoxal synthase-like domain"/>
    <property type="match status" value="1"/>
</dbReference>
<dbReference type="InterPro" id="IPR036914">
    <property type="entry name" value="MGS-like_dom_sf"/>
</dbReference>
<dbReference type="PIRSF" id="PIRSF000414">
    <property type="entry name" value="AICARFT_IMPCHas"/>
    <property type="match status" value="1"/>
</dbReference>
<dbReference type="Pfam" id="PF02142">
    <property type="entry name" value="MGS"/>
    <property type="match status" value="1"/>
</dbReference>
<dbReference type="GO" id="GO:0003937">
    <property type="term" value="F:IMP cyclohydrolase activity"/>
    <property type="evidence" value="ECO:0007669"/>
    <property type="project" value="UniProtKB-UniRule"/>
</dbReference>
<evidence type="ECO:0000256" key="7">
    <source>
        <dbReference type="ARBA" id="ARBA00023268"/>
    </source>
</evidence>
<evidence type="ECO:0000256" key="6">
    <source>
        <dbReference type="ARBA" id="ARBA00022801"/>
    </source>
</evidence>
<keyword evidence="7 10" id="KW-0511">Multifunctional enzyme</keyword>
<comment type="domain">
    <text evidence="10">The IMP cyclohydrolase activity resides in the N-terminal region.</text>
</comment>
<dbReference type="NCBIfam" id="TIGR00355">
    <property type="entry name" value="purH"/>
    <property type="match status" value="1"/>
</dbReference>
<evidence type="ECO:0000313" key="12">
    <source>
        <dbReference type="EMBL" id="RDI75930.1"/>
    </source>
</evidence>
<dbReference type="NCBIfam" id="NF002049">
    <property type="entry name" value="PRK00881.1"/>
    <property type="match status" value="1"/>
</dbReference>
<evidence type="ECO:0000256" key="2">
    <source>
        <dbReference type="ARBA" id="ARBA00004954"/>
    </source>
</evidence>
<feature type="domain" description="MGS-like" evidence="11">
    <location>
        <begin position="1"/>
        <end position="144"/>
    </location>
</feature>
<evidence type="ECO:0000256" key="4">
    <source>
        <dbReference type="ARBA" id="ARBA00022679"/>
    </source>
</evidence>
<evidence type="ECO:0000256" key="9">
    <source>
        <dbReference type="ARBA" id="ARBA00050687"/>
    </source>
</evidence>
<keyword evidence="5 10" id="KW-0658">Purine biosynthesis</keyword>
<dbReference type="GO" id="GO:0005829">
    <property type="term" value="C:cytosol"/>
    <property type="evidence" value="ECO:0007669"/>
    <property type="project" value="TreeGrafter"/>
</dbReference>
<reference evidence="12 13" key="1">
    <citation type="submission" date="2018-07" db="EMBL/GenBank/DDBJ databases">
        <title>High-quality-draft genome sequence of Gaiella occulta.</title>
        <authorList>
            <person name="Severino R."/>
            <person name="Froufe H.J.C."/>
            <person name="Rainey F.A."/>
            <person name="Barroso C."/>
            <person name="Albuquerque L."/>
            <person name="Lobo-Da-Cunha A."/>
            <person name="Da Costa M.S."/>
            <person name="Egas C."/>
        </authorList>
    </citation>
    <scope>NUCLEOTIDE SEQUENCE [LARGE SCALE GENOMIC DNA]</scope>
    <source>
        <strain evidence="12 13">F2-233</strain>
    </source>
</reference>
<keyword evidence="13" id="KW-1185">Reference proteome</keyword>
<dbReference type="EC" id="2.1.2.3" evidence="10"/>
<keyword evidence="6 10" id="KW-0378">Hydrolase</keyword>
<dbReference type="InterPro" id="IPR024051">
    <property type="entry name" value="AICAR_Tfase_dup_dom_sf"/>
</dbReference>
<comment type="pathway">
    <text evidence="2 10">Purine metabolism; IMP biosynthesis via de novo pathway; 5-formamido-1-(5-phospho-D-ribosyl)imidazole-4-carboxamide from 5-amino-1-(5-phospho-D-ribosyl)imidazole-4-carboxamide (10-formyl THF route): step 1/1.</text>
</comment>
<dbReference type="SUPFAM" id="SSF53927">
    <property type="entry name" value="Cytidine deaminase-like"/>
    <property type="match status" value="1"/>
</dbReference>
<dbReference type="InterPro" id="IPR011607">
    <property type="entry name" value="MGS-like_dom"/>
</dbReference>
<dbReference type="Pfam" id="PF01808">
    <property type="entry name" value="AICARFT_IMPCHas"/>
    <property type="match status" value="1"/>
</dbReference>
<comment type="pathway">
    <text evidence="1 10">Purine metabolism; IMP biosynthesis via de novo pathway; IMP from 5-formamido-1-(5-phospho-D-ribosyl)imidazole-4-carboxamide: step 1/1.</text>
</comment>
<dbReference type="PANTHER" id="PTHR11692">
    <property type="entry name" value="BIFUNCTIONAL PURINE BIOSYNTHESIS PROTEIN PURH"/>
    <property type="match status" value="1"/>
</dbReference>
<dbReference type="CDD" id="cd01421">
    <property type="entry name" value="IMPCH"/>
    <property type="match status" value="1"/>
</dbReference>
<comment type="catalytic activity">
    <reaction evidence="9 10">
        <text>IMP + H2O = 5-formamido-1-(5-phospho-D-ribosyl)imidazole-4-carboxamide</text>
        <dbReference type="Rhea" id="RHEA:18445"/>
        <dbReference type="ChEBI" id="CHEBI:15377"/>
        <dbReference type="ChEBI" id="CHEBI:58053"/>
        <dbReference type="ChEBI" id="CHEBI:58467"/>
        <dbReference type="EC" id="3.5.4.10"/>
    </reaction>
</comment>
<dbReference type="PROSITE" id="PS51855">
    <property type="entry name" value="MGS"/>
    <property type="match status" value="1"/>
</dbReference>
<dbReference type="EMBL" id="QQZY01000001">
    <property type="protein sequence ID" value="RDI75930.1"/>
    <property type="molecule type" value="Genomic_DNA"/>
</dbReference>
<reference evidence="13" key="2">
    <citation type="journal article" date="2019" name="MicrobiologyOpen">
        <title>High-quality draft genome sequence of Gaiella occulta isolated from a 150 meter deep mineral water borehole and comparison with the genome sequences of other deep-branching lineages of the phylum Actinobacteria.</title>
        <authorList>
            <person name="Severino R."/>
            <person name="Froufe H.J.C."/>
            <person name="Barroso C."/>
            <person name="Albuquerque L."/>
            <person name="Lobo-da-Cunha A."/>
            <person name="da Costa M.S."/>
            <person name="Egas C."/>
        </authorList>
    </citation>
    <scope>NUCLEOTIDE SEQUENCE [LARGE SCALE GENOMIC DNA]</scope>
    <source>
        <strain evidence="13">F2-233</strain>
    </source>
</reference>
<evidence type="ECO:0000256" key="3">
    <source>
        <dbReference type="ARBA" id="ARBA00007667"/>
    </source>
</evidence>
<keyword evidence="4 10" id="KW-0808">Transferase</keyword>
<dbReference type="RefSeq" id="WP_114794805.1">
    <property type="nucleotide sequence ID" value="NZ_QQZY01000001.1"/>
</dbReference>
<gene>
    <name evidence="10" type="primary">purH</name>
    <name evidence="12" type="ORF">Gocc_0349</name>
</gene>
<comment type="caution">
    <text evidence="12">The sequence shown here is derived from an EMBL/GenBank/DDBJ whole genome shotgun (WGS) entry which is preliminary data.</text>
</comment>
<dbReference type="SMART" id="SM00851">
    <property type="entry name" value="MGS"/>
    <property type="match status" value="1"/>
</dbReference>
<evidence type="ECO:0000259" key="11">
    <source>
        <dbReference type="PROSITE" id="PS51855"/>
    </source>
</evidence>
<dbReference type="AlphaFoldDB" id="A0A7M2Z0V7"/>
<dbReference type="SMART" id="SM00798">
    <property type="entry name" value="AICARFT_IMPCHas"/>
    <property type="match status" value="1"/>
</dbReference>
<comment type="catalytic activity">
    <reaction evidence="8 10">
        <text>(6R)-10-formyltetrahydrofolate + 5-amino-1-(5-phospho-beta-D-ribosyl)imidazole-4-carboxamide = 5-formamido-1-(5-phospho-D-ribosyl)imidazole-4-carboxamide + (6S)-5,6,7,8-tetrahydrofolate</text>
        <dbReference type="Rhea" id="RHEA:22192"/>
        <dbReference type="ChEBI" id="CHEBI:57453"/>
        <dbReference type="ChEBI" id="CHEBI:58467"/>
        <dbReference type="ChEBI" id="CHEBI:58475"/>
        <dbReference type="ChEBI" id="CHEBI:195366"/>
        <dbReference type="EC" id="2.1.2.3"/>
    </reaction>
</comment>
<dbReference type="GO" id="GO:0006189">
    <property type="term" value="P:'de novo' IMP biosynthetic process"/>
    <property type="evidence" value="ECO:0007669"/>
    <property type="project" value="UniProtKB-UniRule"/>
</dbReference>
<dbReference type="OrthoDB" id="9802065at2"/>
<evidence type="ECO:0000256" key="8">
    <source>
        <dbReference type="ARBA" id="ARBA00050488"/>
    </source>
</evidence>
<evidence type="ECO:0000256" key="10">
    <source>
        <dbReference type="HAMAP-Rule" id="MF_00139"/>
    </source>
</evidence>
<proteinExistence type="inferred from homology"/>
<dbReference type="HAMAP" id="MF_00139">
    <property type="entry name" value="PurH"/>
    <property type="match status" value="1"/>
</dbReference>
<sequence>MRRALLSVYDKTGVAAFAEELRRLDFELVASGGTATLLAGEGIPVTPVEELTGFAEMLGHRVVTLHPALHGAVLARRDLPEDMADLARHGIAPIDLVCVNLYPFERTVARLDVSWDEAIEQIDVGGPALLRAAAKNHAHVIPVCRRDDYEPVLAELRAGGDVAAGTRRRLAARAFAVTAAYDSAVTAWLAGDERFPETIVPAFDRALELAYGENPHQRAAYYAERGARTHLLARVEQAHGRPLSYNNLNDLSAARLLARELESPACVIVKHANPCGVGVAQTIEEAYEKALAADPVSAYGGVVVLTHPVSAALGERLAEQFVEVLFAPGYDAVAMEALVQKPATRILNDRERRGFDPTERDLKRVLGGLLVQDRDGEPDPLHEMEIAVGSVSPEQWDDLLFAWTVVRHVTSNAIVIARGGMTLGIGAGQMSRVDAVRIAVEKAREHGHDLTGAVLASDGFFPFADGPALALRAGVTAVIQPGGSRRDAEVEAAVEEAGAAMVLTGRRHFRH</sequence>
<protein>
    <recommendedName>
        <fullName evidence="10">Bifunctional purine biosynthesis protein PurH</fullName>
    </recommendedName>
    <domain>
        <recommendedName>
            <fullName evidence="10">Phosphoribosylaminoimidazolecarboxamide formyltransferase</fullName>
            <ecNumber evidence="10">2.1.2.3</ecNumber>
        </recommendedName>
        <alternativeName>
            <fullName evidence="10">AICAR transformylase</fullName>
        </alternativeName>
    </domain>
    <domain>
        <recommendedName>
            <fullName evidence="10">IMP cyclohydrolase</fullName>
            <ecNumber evidence="10">3.5.4.10</ecNumber>
        </recommendedName>
        <alternativeName>
            <fullName evidence="10">ATIC</fullName>
        </alternativeName>
        <alternativeName>
            <fullName evidence="10">IMP synthase</fullName>
        </alternativeName>
        <alternativeName>
            <fullName evidence="10">Inosinicase</fullName>
        </alternativeName>
    </domain>
</protein>
<dbReference type="FunFam" id="3.40.50.1380:FF:000001">
    <property type="entry name" value="Bifunctional purine biosynthesis protein PurH"/>
    <property type="match status" value="1"/>
</dbReference>
<organism evidence="12 13">
    <name type="scientific">Gaiella occulta</name>
    <dbReference type="NCBI Taxonomy" id="1002870"/>
    <lineage>
        <taxon>Bacteria</taxon>
        <taxon>Bacillati</taxon>
        <taxon>Actinomycetota</taxon>
        <taxon>Thermoleophilia</taxon>
        <taxon>Gaiellales</taxon>
        <taxon>Gaiellaceae</taxon>
        <taxon>Gaiella</taxon>
    </lineage>
</organism>
<name>A0A7M2Z0V7_9ACTN</name>
<dbReference type="InterPro" id="IPR016193">
    <property type="entry name" value="Cytidine_deaminase-like"/>
</dbReference>
<dbReference type="SUPFAM" id="SSF52335">
    <property type="entry name" value="Methylglyoxal synthase-like"/>
    <property type="match status" value="1"/>
</dbReference>
<evidence type="ECO:0000313" key="13">
    <source>
        <dbReference type="Proteomes" id="UP000254134"/>
    </source>
</evidence>
<dbReference type="GO" id="GO:0004643">
    <property type="term" value="F:phosphoribosylaminoimidazolecarboxamide formyltransferase activity"/>
    <property type="evidence" value="ECO:0007669"/>
    <property type="project" value="UniProtKB-UniRule"/>
</dbReference>
<comment type="similarity">
    <text evidence="3 10">Belongs to the PurH family.</text>
</comment>
<dbReference type="Gene3D" id="3.40.140.20">
    <property type="match status" value="2"/>
</dbReference>
<dbReference type="PANTHER" id="PTHR11692:SF0">
    <property type="entry name" value="BIFUNCTIONAL PURINE BIOSYNTHESIS PROTEIN ATIC"/>
    <property type="match status" value="1"/>
</dbReference>
<dbReference type="InterPro" id="IPR002695">
    <property type="entry name" value="PurH-like"/>
</dbReference>
<evidence type="ECO:0000256" key="5">
    <source>
        <dbReference type="ARBA" id="ARBA00022755"/>
    </source>
</evidence>
<dbReference type="EC" id="3.5.4.10" evidence="10"/>